<dbReference type="InParanoid" id="A0A1D3DAE7"/>
<organism evidence="2 3">
    <name type="scientific">Cyclospora cayetanensis</name>
    <dbReference type="NCBI Taxonomy" id="88456"/>
    <lineage>
        <taxon>Eukaryota</taxon>
        <taxon>Sar</taxon>
        <taxon>Alveolata</taxon>
        <taxon>Apicomplexa</taxon>
        <taxon>Conoidasida</taxon>
        <taxon>Coccidia</taxon>
        <taxon>Eucoccidiorida</taxon>
        <taxon>Eimeriorina</taxon>
        <taxon>Eimeriidae</taxon>
        <taxon>Cyclospora</taxon>
    </lineage>
</organism>
<feature type="region of interest" description="Disordered" evidence="1">
    <location>
        <begin position="166"/>
        <end position="186"/>
    </location>
</feature>
<dbReference type="Proteomes" id="UP000095192">
    <property type="component" value="Unassembled WGS sequence"/>
</dbReference>
<feature type="region of interest" description="Disordered" evidence="1">
    <location>
        <begin position="1"/>
        <end position="25"/>
    </location>
</feature>
<dbReference type="VEuPathDB" id="ToxoDB:LOC34624568"/>
<feature type="region of interest" description="Disordered" evidence="1">
    <location>
        <begin position="411"/>
        <end position="430"/>
    </location>
</feature>
<dbReference type="EMBL" id="JROU02000086">
    <property type="protein sequence ID" value="OEH80422.1"/>
    <property type="molecule type" value="Genomic_DNA"/>
</dbReference>
<evidence type="ECO:0000313" key="3">
    <source>
        <dbReference type="Proteomes" id="UP000095192"/>
    </source>
</evidence>
<evidence type="ECO:0000256" key="1">
    <source>
        <dbReference type="SAM" id="MobiDB-lite"/>
    </source>
</evidence>
<dbReference type="VEuPathDB" id="ToxoDB:cyc_04965"/>
<comment type="caution">
    <text evidence="2">The sequence shown here is derived from an EMBL/GenBank/DDBJ whole genome shotgun (WGS) entry which is preliminary data.</text>
</comment>
<accession>A0A1D3DAE7</accession>
<proteinExistence type="predicted"/>
<feature type="region of interest" description="Disordered" evidence="1">
    <location>
        <begin position="127"/>
        <end position="147"/>
    </location>
</feature>
<reference evidence="2 3" key="1">
    <citation type="journal article" date="2016" name="BMC Genomics">
        <title>Comparative genomics reveals Cyclospora cayetanensis possesses coccidia-like metabolism and invasion components but unique surface antigens.</title>
        <authorList>
            <person name="Liu S."/>
            <person name="Wang L."/>
            <person name="Zheng H."/>
            <person name="Xu Z."/>
            <person name="Roellig D.M."/>
            <person name="Li N."/>
            <person name="Frace M.A."/>
            <person name="Tang K."/>
            <person name="Arrowood M.J."/>
            <person name="Moss D.M."/>
            <person name="Zhang L."/>
            <person name="Feng Y."/>
            <person name="Xiao L."/>
        </authorList>
    </citation>
    <scope>NUCLEOTIDE SEQUENCE [LARGE SCALE GENOMIC DNA]</scope>
    <source>
        <strain evidence="2 3">CHN_HEN01</strain>
    </source>
</reference>
<protein>
    <submittedName>
        <fullName evidence="2">Uncharacterized protein</fullName>
    </submittedName>
</protein>
<gene>
    <name evidence="2" type="ORF">cyc_04965</name>
</gene>
<sequence length="482" mass="49017">MSADKQQQTLLGSSKGEGLKGKSRRRPHALRLLGGLRSQAKQGFVARVLHSRTFISRFSISSAMRQQPPTAAAPVIGGSHKALGWRAKAFRVAGRGRRGFFRGLGAPLSAGNGTKAAAAAAAAATAAGKAPRGQERQEGGGDEEEEGWFDSTSWAVSLWGFGSQAAASDTDDVSPTRSGVQTPDGACKGRMPSLEGPCLCIWQLTSVGPSGAPRLVSVITCDDLLHTRARLAASASQAASDMQEGAAAGSSGGTWDVVATHIPTCFCLAVLQEGPLCCPACLAAAAGCPDSCCSSSLRATCCNGSCAALRCVVYGDTEGSVHAVEVGLEEEVIRWGAHPGAPIVSVAVTRAFGWGSAAPEVWLVTAAAPSGSRGEGMMLRCWSVVGLGEGGPVLLHQLHVGAEAVVPPGVSLHPSSSSSRNTAAPAAGRSGAPSALARLLGAHKKAGDAESNAANKQSAVFPLGGRRSMVTEEGELLLLAGV</sequence>
<name>A0A1D3DAE7_9EIME</name>
<keyword evidence="3" id="KW-1185">Reference proteome</keyword>
<evidence type="ECO:0000313" key="2">
    <source>
        <dbReference type="EMBL" id="OEH80422.1"/>
    </source>
</evidence>
<dbReference type="AlphaFoldDB" id="A0A1D3DAE7"/>